<dbReference type="Proteomes" id="UP000824881">
    <property type="component" value="Unassembled WGS sequence"/>
</dbReference>
<protein>
    <submittedName>
        <fullName evidence="1">Uncharacterized protein</fullName>
    </submittedName>
</protein>
<sequence length="262" mass="28507">MSATFDSSPILVAPRPIRLLPQSSPFGFLHHRSPSRSTHVTTLRPPSASTTTTTTEDTNGGGARISPDGENSRAMSPCASASPRPGSEALEEFLSILRPSFSFPSSSSPAPMLRSMRLPYNQTFSSIDYFPYNRKLVLAVDEEGERDGETEKDNDKVKERDAMISSPISRTNTRNPFHRHPSYDSPLILPLPTTPSPQRQSMPSPSPVSATMERIQLYNPYGVRMASPSPSSTLGLMNKSVLSPAAIPLPLPTPDEIIAFAI</sequence>
<reference evidence="1 2" key="1">
    <citation type="journal article" date="2021" name="Appl. Environ. Microbiol.">
        <title>Genetic linkage and physical mapping for an oyster mushroom Pleurotus cornucopiae and QTL analysis for the trait cap color.</title>
        <authorList>
            <person name="Zhang Y."/>
            <person name="Gao W."/>
            <person name="Sonnenberg A."/>
            <person name="Chen Q."/>
            <person name="Zhang J."/>
            <person name="Huang C."/>
        </authorList>
    </citation>
    <scope>NUCLEOTIDE SEQUENCE [LARGE SCALE GENOMIC DNA]</scope>
    <source>
        <strain evidence="1">CCMSSC00406</strain>
    </source>
</reference>
<keyword evidence="2" id="KW-1185">Reference proteome</keyword>
<proteinExistence type="predicted"/>
<organism evidence="1 2">
    <name type="scientific">Pleurotus cornucopiae</name>
    <name type="common">Cornucopia mushroom</name>
    <dbReference type="NCBI Taxonomy" id="5321"/>
    <lineage>
        <taxon>Eukaryota</taxon>
        <taxon>Fungi</taxon>
        <taxon>Dikarya</taxon>
        <taxon>Basidiomycota</taxon>
        <taxon>Agaricomycotina</taxon>
        <taxon>Agaricomycetes</taxon>
        <taxon>Agaricomycetidae</taxon>
        <taxon>Agaricales</taxon>
        <taxon>Pleurotineae</taxon>
        <taxon>Pleurotaceae</taxon>
        <taxon>Pleurotus</taxon>
    </lineage>
</organism>
<evidence type="ECO:0000313" key="1">
    <source>
        <dbReference type="EMBL" id="KAG9225992.1"/>
    </source>
</evidence>
<dbReference type="EMBL" id="WQMT02000002">
    <property type="protein sequence ID" value="KAG9225992.1"/>
    <property type="molecule type" value="Genomic_DNA"/>
</dbReference>
<accession>A0ACB7J670</accession>
<comment type="caution">
    <text evidence="1">The sequence shown here is derived from an EMBL/GenBank/DDBJ whole genome shotgun (WGS) entry which is preliminary data.</text>
</comment>
<gene>
    <name evidence="1" type="ORF">CCMSSC00406_0009089</name>
</gene>
<name>A0ACB7J670_PLECO</name>
<evidence type="ECO:0000313" key="2">
    <source>
        <dbReference type="Proteomes" id="UP000824881"/>
    </source>
</evidence>